<feature type="transmembrane region" description="Helical" evidence="1">
    <location>
        <begin position="60"/>
        <end position="78"/>
    </location>
</feature>
<comment type="caution">
    <text evidence="3">The sequence shown here is derived from an EMBL/GenBank/DDBJ whole genome shotgun (WGS) entry which is preliminary data.</text>
</comment>
<dbReference type="RefSeq" id="WP_039287739.1">
    <property type="nucleotide sequence ID" value="NZ_JTDI01000006.1"/>
</dbReference>
<name>A0A0B1ZHQ3_9SPHN</name>
<reference evidence="3 4" key="1">
    <citation type="submission" date="2014-10" db="EMBL/GenBank/DDBJ databases">
        <title>Genome sequence of Novosphingobium malaysiense MUSC 273(T).</title>
        <authorList>
            <person name="Lee L.-H."/>
        </authorList>
    </citation>
    <scope>NUCLEOTIDE SEQUENCE [LARGE SCALE GENOMIC DNA]</scope>
    <source>
        <strain evidence="3 4">MUSC 273</strain>
    </source>
</reference>
<keyword evidence="1" id="KW-0812">Transmembrane</keyword>
<evidence type="ECO:0000256" key="2">
    <source>
        <dbReference type="SAM" id="SignalP"/>
    </source>
</evidence>
<feature type="signal peptide" evidence="2">
    <location>
        <begin position="1"/>
        <end position="24"/>
    </location>
</feature>
<feature type="chain" id="PRO_5002065076" evidence="2">
    <location>
        <begin position="25"/>
        <end position="86"/>
    </location>
</feature>
<evidence type="ECO:0000313" key="3">
    <source>
        <dbReference type="EMBL" id="KHK90032.1"/>
    </source>
</evidence>
<protein>
    <submittedName>
        <fullName evidence="3">Uncharacterized protein</fullName>
    </submittedName>
</protein>
<organism evidence="3 4">
    <name type="scientific">Novosphingobium malaysiense</name>
    <dbReference type="NCBI Taxonomy" id="1348853"/>
    <lineage>
        <taxon>Bacteria</taxon>
        <taxon>Pseudomonadati</taxon>
        <taxon>Pseudomonadota</taxon>
        <taxon>Alphaproteobacteria</taxon>
        <taxon>Sphingomonadales</taxon>
        <taxon>Sphingomonadaceae</taxon>
        <taxon>Novosphingobium</taxon>
    </lineage>
</organism>
<keyword evidence="4" id="KW-1185">Reference proteome</keyword>
<evidence type="ECO:0000256" key="1">
    <source>
        <dbReference type="SAM" id="Phobius"/>
    </source>
</evidence>
<dbReference type="EMBL" id="JTDI01000006">
    <property type="protein sequence ID" value="KHK90032.1"/>
    <property type="molecule type" value="Genomic_DNA"/>
</dbReference>
<dbReference type="Proteomes" id="UP000031057">
    <property type="component" value="Unassembled WGS sequence"/>
</dbReference>
<keyword evidence="1" id="KW-1133">Transmembrane helix</keyword>
<gene>
    <name evidence="3" type="ORF">LK12_19330</name>
</gene>
<accession>A0A0B1ZHQ3</accession>
<keyword evidence="2" id="KW-0732">Signal</keyword>
<keyword evidence="1" id="KW-0472">Membrane</keyword>
<evidence type="ECO:0000313" key="4">
    <source>
        <dbReference type="Proteomes" id="UP000031057"/>
    </source>
</evidence>
<sequence length="86" mass="8034">MKLRNVFPAVAAAGLVFAPVAAQAGTKAAASVPAAGVSIATDGARSSTAVAKKQKATSGLLIGGLALAAVTAGIIIAADDNGSSGS</sequence>
<proteinExistence type="predicted"/>
<dbReference type="AlphaFoldDB" id="A0A0B1ZHQ3"/>